<feature type="domain" description="DUF8048" evidence="1">
    <location>
        <begin position="11"/>
        <end position="110"/>
    </location>
</feature>
<proteinExistence type="predicted"/>
<sequence>MPTDPRDPLEAFDDAVLGRVARDSGVDAARLRRVVAAHQRGVRALPGVDDIVYEWRRTLPSDPLAKRGEEAYFLAVEPTVWSEFIAALDATDEEGDALRAVHREQFAVSLGADAVPDTDGDGSAVPLVLTRP</sequence>
<evidence type="ECO:0000313" key="2">
    <source>
        <dbReference type="EMBL" id="MDS0298521.1"/>
    </source>
</evidence>
<accession>A0ABU2GDH6</accession>
<evidence type="ECO:0000259" key="1">
    <source>
        <dbReference type="Pfam" id="PF26222"/>
    </source>
</evidence>
<evidence type="ECO:0000313" key="3">
    <source>
        <dbReference type="Proteomes" id="UP001257060"/>
    </source>
</evidence>
<dbReference type="EMBL" id="JAMQOP010000001">
    <property type="protein sequence ID" value="MDS0298521.1"/>
    <property type="molecule type" value="Genomic_DNA"/>
</dbReference>
<comment type="caution">
    <text evidence="2">The sequence shown here is derived from an EMBL/GenBank/DDBJ whole genome shotgun (WGS) entry which is preliminary data.</text>
</comment>
<keyword evidence="3" id="KW-1185">Reference proteome</keyword>
<dbReference type="InterPro" id="IPR058361">
    <property type="entry name" value="DUF8048"/>
</dbReference>
<dbReference type="Pfam" id="PF26222">
    <property type="entry name" value="DUF8048"/>
    <property type="match status" value="1"/>
</dbReference>
<dbReference type="RefSeq" id="WP_310923324.1">
    <property type="nucleotide sequence ID" value="NZ_JAMQOP010000001.1"/>
</dbReference>
<protein>
    <recommendedName>
        <fullName evidence="1">DUF8048 domain-containing protein</fullName>
    </recommendedName>
</protein>
<name>A0ABU2GDH6_9EURY</name>
<gene>
    <name evidence="2" type="ORF">NDI76_07190</name>
</gene>
<organism evidence="2 3">
    <name type="scientific">Halogeometricum salsisoli</name>
    <dbReference type="NCBI Taxonomy" id="2950536"/>
    <lineage>
        <taxon>Archaea</taxon>
        <taxon>Methanobacteriati</taxon>
        <taxon>Methanobacteriota</taxon>
        <taxon>Stenosarchaea group</taxon>
        <taxon>Halobacteria</taxon>
        <taxon>Halobacteriales</taxon>
        <taxon>Haloferacaceae</taxon>
        <taxon>Halogeometricum</taxon>
    </lineage>
</organism>
<reference evidence="2 3" key="1">
    <citation type="submission" date="2022-06" db="EMBL/GenBank/DDBJ databases">
        <title>Halogeometricum sp. a new haloarchaeum isolate from saline soil.</title>
        <authorList>
            <person name="Strakova D."/>
            <person name="Galisteo C."/>
            <person name="Sanchez-Porro C."/>
            <person name="Ventosa A."/>
        </authorList>
    </citation>
    <scope>NUCLEOTIDE SEQUENCE [LARGE SCALE GENOMIC DNA]</scope>
    <source>
        <strain evidence="2 3">S1BR25-6</strain>
    </source>
</reference>
<dbReference type="Proteomes" id="UP001257060">
    <property type="component" value="Unassembled WGS sequence"/>
</dbReference>